<accession>A0ABV5YEV4</accession>
<dbReference type="RefSeq" id="WP_378201482.1">
    <property type="nucleotide sequence ID" value="NZ_JBHLZP010000095.1"/>
</dbReference>
<protein>
    <submittedName>
        <fullName evidence="1">Uncharacterized protein</fullName>
    </submittedName>
</protein>
<proteinExistence type="predicted"/>
<gene>
    <name evidence="1" type="ORF">ACFFNX_15395</name>
</gene>
<name>A0ABV5YEV4_9ACTN</name>
<evidence type="ECO:0000313" key="2">
    <source>
        <dbReference type="Proteomes" id="UP001589627"/>
    </source>
</evidence>
<keyword evidence="2" id="KW-1185">Reference proteome</keyword>
<dbReference type="Proteomes" id="UP001589627">
    <property type="component" value="Unassembled WGS sequence"/>
</dbReference>
<reference evidence="1 2" key="1">
    <citation type="submission" date="2024-09" db="EMBL/GenBank/DDBJ databases">
        <authorList>
            <person name="Sun Q."/>
            <person name="Mori K."/>
        </authorList>
    </citation>
    <scope>NUCLEOTIDE SEQUENCE [LARGE SCALE GENOMIC DNA]</scope>
    <source>
        <strain evidence="1 2">TBRC 0563</strain>
    </source>
</reference>
<sequence length="81" mass="8899">MRPVWDRLECPRNTARVCHAGRRRFSSSVLGPHFEQVCRDRALHHADPGSLGGLPSRVVHDPGTRTGHEVDVAVIGVAEPI</sequence>
<dbReference type="EMBL" id="JBHLZP010000095">
    <property type="protein sequence ID" value="MFB9833575.1"/>
    <property type="molecule type" value="Genomic_DNA"/>
</dbReference>
<organism evidence="1 2">
    <name type="scientific">Actinoallomurus acaciae</name>
    <dbReference type="NCBI Taxonomy" id="502577"/>
    <lineage>
        <taxon>Bacteria</taxon>
        <taxon>Bacillati</taxon>
        <taxon>Actinomycetota</taxon>
        <taxon>Actinomycetes</taxon>
        <taxon>Streptosporangiales</taxon>
        <taxon>Thermomonosporaceae</taxon>
        <taxon>Actinoallomurus</taxon>
    </lineage>
</organism>
<comment type="caution">
    <text evidence="1">The sequence shown here is derived from an EMBL/GenBank/DDBJ whole genome shotgun (WGS) entry which is preliminary data.</text>
</comment>
<evidence type="ECO:0000313" key="1">
    <source>
        <dbReference type="EMBL" id="MFB9833575.1"/>
    </source>
</evidence>